<dbReference type="EMBL" id="JAKEKT020000103">
    <property type="protein sequence ID" value="KAL1636375.1"/>
    <property type="molecule type" value="Genomic_DNA"/>
</dbReference>
<feature type="domain" description="Zn(2)-C6 fungal-type" evidence="4">
    <location>
        <begin position="10"/>
        <end position="38"/>
    </location>
</feature>
<dbReference type="InterPro" id="IPR036864">
    <property type="entry name" value="Zn2-C6_fun-type_DNA-bd_sf"/>
</dbReference>
<name>A0ABR3TA24_9PEZI</name>
<dbReference type="PANTHER" id="PTHR37534">
    <property type="entry name" value="TRANSCRIPTIONAL ACTIVATOR PROTEIN UGA3"/>
    <property type="match status" value="1"/>
</dbReference>
<accession>A0ABR3TA24</accession>
<dbReference type="PANTHER" id="PTHR37534:SF11">
    <property type="entry name" value="ZN(II)2CYS6 TRANSCRIPTION FACTOR (EUROFUNG)"/>
    <property type="match status" value="1"/>
</dbReference>
<dbReference type="CDD" id="cd00067">
    <property type="entry name" value="GAL4"/>
    <property type="match status" value="1"/>
</dbReference>
<dbReference type="InterPro" id="IPR001138">
    <property type="entry name" value="Zn2Cys6_DnaBD"/>
</dbReference>
<gene>
    <name evidence="5" type="primary">GAD1_2</name>
    <name evidence="5" type="ORF">SLS58_009868</name>
</gene>
<reference evidence="5 6" key="1">
    <citation type="journal article" date="2023" name="Plant Dis.">
        <title>First Report of Diplodia intermedia Causing Canker and Dieback Diseases on Apple Trees in Canada.</title>
        <authorList>
            <person name="Ellouze W."/>
            <person name="Ilyukhin E."/>
            <person name="Sulman M."/>
            <person name="Ali S."/>
        </authorList>
    </citation>
    <scope>NUCLEOTIDE SEQUENCE [LARGE SCALE GENOMIC DNA]</scope>
    <source>
        <strain evidence="5 6">M45-28</strain>
    </source>
</reference>
<dbReference type="PROSITE" id="PS00463">
    <property type="entry name" value="ZN2_CY6_FUNGAL_1"/>
    <property type="match status" value="1"/>
</dbReference>
<protein>
    <submittedName>
        <fullName evidence="5">Glutamate decarboxylase gad1</fullName>
    </submittedName>
</protein>
<dbReference type="PROSITE" id="PS50048">
    <property type="entry name" value="ZN2_CY6_FUNGAL_2"/>
    <property type="match status" value="1"/>
</dbReference>
<dbReference type="InterPro" id="IPR021858">
    <property type="entry name" value="Fun_TF"/>
</dbReference>
<evidence type="ECO:0000256" key="1">
    <source>
        <dbReference type="ARBA" id="ARBA00004123"/>
    </source>
</evidence>
<comment type="caution">
    <text evidence="5">The sequence shown here is derived from an EMBL/GenBank/DDBJ whole genome shotgun (WGS) entry which is preliminary data.</text>
</comment>
<keyword evidence="6" id="KW-1185">Reference proteome</keyword>
<comment type="subcellular location">
    <subcellularLocation>
        <location evidence="1">Nucleus</location>
    </subcellularLocation>
</comment>
<evidence type="ECO:0000256" key="2">
    <source>
        <dbReference type="ARBA" id="ARBA00023242"/>
    </source>
</evidence>
<evidence type="ECO:0000313" key="6">
    <source>
        <dbReference type="Proteomes" id="UP001521184"/>
    </source>
</evidence>
<organism evidence="5 6">
    <name type="scientific">Diplodia intermedia</name>
    <dbReference type="NCBI Taxonomy" id="856260"/>
    <lineage>
        <taxon>Eukaryota</taxon>
        <taxon>Fungi</taxon>
        <taxon>Dikarya</taxon>
        <taxon>Ascomycota</taxon>
        <taxon>Pezizomycotina</taxon>
        <taxon>Dothideomycetes</taxon>
        <taxon>Dothideomycetes incertae sedis</taxon>
        <taxon>Botryosphaeriales</taxon>
        <taxon>Botryosphaeriaceae</taxon>
        <taxon>Diplodia</taxon>
    </lineage>
</organism>
<dbReference type="Proteomes" id="UP001521184">
    <property type="component" value="Unassembled WGS sequence"/>
</dbReference>
<dbReference type="Pfam" id="PF00172">
    <property type="entry name" value="Zn_clus"/>
    <property type="match status" value="1"/>
</dbReference>
<sequence length="604" mass="67660">MRGVKKSRNGCLTCKEKKRKCDEKKPACSRCVNSNLVCPGYAQKIRWRTVRTPQNPAINQVNTHRNDARYKFMRTLSSPVRSDTSEEEIWKMEPSLEDSVLHPDGSINTSTMEDFPFLNLYPRDGELGPLWDHAYNDFTPFNFLDPLPTANETVELPLSPVSAESCFTPEPSKNCTEENAPSEMVSSGTEFPISNNTRKALVDFYLEEVAGTLSCFDGPLNPFRNSVASFLETSPALASTAQSMAAACLAQTSYKHRSLADQLRQEADARVQEIVERGEPDSTTVLTLLMLGCSAEWHDPNDHGEKYWAKSLELLQALSVCMEISAEDHYFFRNALTYWRLSNSFVFEDEIIDTLPAPLQNAQSMVTWSTPHPWTGVSEVPIRLLGRVSNLLKSSGNRFTPESNVIKLQEHLQEASRLERELLRLRLPDEDLILHPRDERTPTSHLIQVGEVYRLCGLVRLYRGFPHLLCRSDYSVKMSSPSSASSSPLPTFGIPATGASGSDANGTIRDLTKRALGILERIPLDSGVRLAQPFLLTTLASELRLSVKDGGALALPSVDVEVLRARRFVTSRLSALDTHIPPYRMNTMVDFVKRIWEEMDTDDG</sequence>
<dbReference type="SMART" id="SM00066">
    <property type="entry name" value="GAL4"/>
    <property type="match status" value="1"/>
</dbReference>
<evidence type="ECO:0000313" key="5">
    <source>
        <dbReference type="EMBL" id="KAL1636375.1"/>
    </source>
</evidence>
<evidence type="ECO:0000259" key="4">
    <source>
        <dbReference type="PROSITE" id="PS50048"/>
    </source>
</evidence>
<dbReference type="SUPFAM" id="SSF57701">
    <property type="entry name" value="Zn2/Cys6 DNA-binding domain"/>
    <property type="match status" value="1"/>
</dbReference>
<dbReference type="PRINTS" id="PR00755">
    <property type="entry name" value="AFLATOXINBRP"/>
</dbReference>
<keyword evidence="2" id="KW-0539">Nucleus</keyword>
<evidence type="ECO:0000256" key="3">
    <source>
        <dbReference type="SAM" id="MobiDB-lite"/>
    </source>
</evidence>
<dbReference type="Pfam" id="PF11951">
    <property type="entry name" value="Fungal_trans_2"/>
    <property type="match status" value="1"/>
</dbReference>
<proteinExistence type="predicted"/>
<feature type="region of interest" description="Disordered" evidence="3">
    <location>
        <begin position="167"/>
        <end position="189"/>
    </location>
</feature>
<dbReference type="Gene3D" id="4.10.240.10">
    <property type="entry name" value="Zn(2)-C6 fungal-type DNA-binding domain"/>
    <property type="match status" value="1"/>
</dbReference>
<feature type="compositionally biased region" description="Polar residues" evidence="3">
    <location>
        <begin position="171"/>
        <end position="189"/>
    </location>
</feature>